<evidence type="ECO:0008006" key="4">
    <source>
        <dbReference type="Google" id="ProtNLM"/>
    </source>
</evidence>
<accession>A0ABT2CX99</accession>
<evidence type="ECO:0000256" key="1">
    <source>
        <dbReference type="SAM" id="SignalP"/>
    </source>
</evidence>
<sequence>MWSMRKASLVFAGLVLSAAAAAQAPADPALQKQLLELRELDQGALRQNLDATKLRAIQHLNKARLQAILRARGWPRLSAVGDDAAQGAWLIVQHADDDLPWQREALAMMEALIPSKEVRKSDIAYPPPLRLIPLN</sequence>
<feature type="signal peptide" evidence="1">
    <location>
        <begin position="1"/>
        <end position="22"/>
    </location>
</feature>
<feature type="chain" id="PRO_5047215151" description="Secreted protein" evidence="1">
    <location>
        <begin position="23"/>
        <end position="135"/>
    </location>
</feature>
<evidence type="ECO:0000313" key="2">
    <source>
        <dbReference type="EMBL" id="MCS0658582.1"/>
    </source>
</evidence>
<organism evidence="2 3">
    <name type="scientific">Massilia terrae</name>
    <dbReference type="NCBI Taxonomy" id="1811224"/>
    <lineage>
        <taxon>Bacteria</taxon>
        <taxon>Pseudomonadati</taxon>
        <taxon>Pseudomonadota</taxon>
        <taxon>Betaproteobacteria</taxon>
        <taxon>Burkholderiales</taxon>
        <taxon>Oxalobacteraceae</taxon>
        <taxon>Telluria group</taxon>
        <taxon>Massilia</taxon>
    </lineage>
</organism>
<dbReference type="EMBL" id="JANUGU010000003">
    <property type="protein sequence ID" value="MCS0658582.1"/>
    <property type="molecule type" value="Genomic_DNA"/>
</dbReference>
<keyword evidence="1" id="KW-0732">Signal</keyword>
<keyword evidence="3" id="KW-1185">Reference proteome</keyword>
<protein>
    <recommendedName>
        <fullName evidence="4">Secreted protein</fullName>
    </recommendedName>
</protein>
<comment type="caution">
    <text evidence="2">The sequence shown here is derived from an EMBL/GenBank/DDBJ whole genome shotgun (WGS) entry which is preliminary data.</text>
</comment>
<proteinExistence type="predicted"/>
<dbReference type="RefSeq" id="WP_258811778.1">
    <property type="nucleotide sequence ID" value="NZ_JANUGU010000003.1"/>
</dbReference>
<name>A0ABT2CX99_9BURK</name>
<gene>
    <name evidence="2" type="ORF">NX778_10950</name>
</gene>
<dbReference type="Proteomes" id="UP001204621">
    <property type="component" value="Unassembled WGS sequence"/>
</dbReference>
<evidence type="ECO:0000313" key="3">
    <source>
        <dbReference type="Proteomes" id="UP001204621"/>
    </source>
</evidence>
<reference evidence="2 3" key="1">
    <citation type="submission" date="2022-08" db="EMBL/GenBank/DDBJ databases">
        <title>Reclassification of Massilia species as members of the genera Telluria, Duganella, Pseudoduganella, Mokoshia gen. nov. and Zemynaea gen. nov. using orthogonal and non-orthogonal genome-based approaches.</title>
        <authorList>
            <person name="Bowman J.P."/>
        </authorList>
    </citation>
    <scope>NUCLEOTIDE SEQUENCE [LARGE SCALE GENOMIC DNA]</scope>
    <source>
        <strain evidence="2 3">JCM 31606</strain>
    </source>
</reference>